<evidence type="ECO:0000313" key="2">
    <source>
        <dbReference type="Proteomes" id="UP000045706"/>
    </source>
</evidence>
<sequence>MSTTQKLLVGFATWSAMNFFANYFLKKPVGGATEVTDPQGKVYTVPANLGGIPPYVLRPKTLAEGATFDPNPARIAPMWPLDSHIDIIVTLSDS</sequence>
<evidence type="ECO:0000313" key="1">
    <source>
        <dbReference type="EMBL" id="CRK48374.1"/>
    </source>
</evidence>
<dbReference type="Proteomes" id="UP000045706">
    <property type="component" value="Unassembled WGS sequence"/>
</dbReference>
<protein>
    <submittedName>
        <fullName evidence="1">Uncharacterized protein</fullName>
    </submittedName>
</protein>
<dbReference type="EMBL" id="CVQI01037443">
    <property type="protein sequence ID" value="CRK48374.1"/>
    <property type="molecule type" value="Genomic_DNA"/>
</dbReference>
<organism evidence="1 2">
    <name type="scientific">Verticillium longisporum</name>
    <name type="common">Verticillium dahliae var. longisporum</name>
    <dbReference type="NCBI Taxonomy" id="100787"/>
    <lineage>
        <taxon>Eukaryota</taxon>
        <taxon>Fungi</taxon>
        <taxon>Dikarya</taxon>
        <taxon>Ascomycota</taxon>
        <taxon>Pezizomycotina</taxon>
        <taxon>Sordariomycetes</taxon>
        <taxon>Hypocreomycetidae</taxon>
        <taxon>Glomerellales</taxon>
        <taxon>Plectosphaerellaceae</taxon>
        <taxon>Verticillium</taxon>
    </lineage>
</organism>
<dbReference type="AlphaFoldDB" id="A0A0G4NPM7"/>
<reference evidence="2" key="1">
    <citation type="submission" date="2015-05" db="EMBL/GenBank/DDBJ databases">
        <authorList>
            <person name="Fogelqvist Johan"/>
        </authorList>
    </citation>
    <scope>NUCLEOTIDE SEQUENCE [LARGE SCALE GENOMIC DNA]</scope>
</reference>
<accession>A0A0G4NPM7</accession>
<name>A0A0G4NPM7_VERLO</name>
<gene>
    <name evidence="1" type="ORF">BN1723_020539</name>
</gene>
<proteinExistence type="predicted"/>
<feature type="non-terminal residue" evidence="1">
    <location>
        <position position="94"/>
    </location>
</feature>